<evidence type="ECO:0000256" key="3">
    <source>
        <dbReference type="ARBA" id="ARBA00023163"/>
    </source>
</evidence>
<dbReference type="Gene3D" id="1.20.120.530">
    <property type="entry name" value="GntR ligand-binding domain-like"/>
    <property type="match status" value="1"/>
</dbReference>
<dbReference type="Pfam" id="PF00392">
    <property type="entry name" value="GntR"/>
    <property type="match status" value="1"/>
</dbReference>
<dbReference type="PANTHER" id="PTHR43537">
    <property type="entry name" value="TRANSCRIPTIONAL REGULATOR, GNTR FAMILY"/>
    <property type="match status" value="1"/>
</dbReference>
<dbReference type="SMART" id="SM00895">
    <property type="entry name" value="FCD"/>
    <property type="match status" value="1"/>
</dbReference>
<dbReference type="EMBL" id="NJIH01000004">
    <property type="protein sequence ID" value="OWT61797.1"/>
    <property type="molecule type" value="Genomic_DNA"/>
</dbReference>
<dbReference type="SUPFAM" id="SSF46785">
    <property type="entry name" value="Winged helix' DNA-binding domain"/>
    <property type="match status" value="1"/>
</dbReference>
<keyword evidence="2" id="KW-0238">DNA-binding</keyword>
<dbReference type="RefSeq" id="WP_088602884.1">
    <property type="nucleotide sequence ID" value="NZ_NJIH01000004.1"/>
</dbReference>
<feature type="region of interest" description="Disordered" evidence="4">
    <location>
        <begin position="1"/>
        <end position="22"/>
    </location>
</feature>
<dbReference type="Proteomes" id="UP000214603">
    <property type="component" value="Unassembled WGS sequence"/>
</dbReference>
<proteinExistence type="predicted"/>
<feature type="compositionally biased region" description="Low complexity" evidence="4">
    <location>
        <begin position="9"/>
        <end position="22"/>
    </location>
</feature>
<dbReference type="InterPro" id="IPR000524">
    <property type="entry name" value="Tscrpt_reg_HTH_GntR"/>
</dbReference>
<evidence type="ECO:0000256" key="4">
    <source>
        <dbReference type="SAM" id="MobiDB-lite"/>
    </source>
</evidence>
<comment type="caution">
    <text evidence="6">The sequence shown here is derived from an EMBL/GenBank/DDBJ whole genome shotgun (WGS) entry which is preliminary data.</text>
</comment>
<dbReference type="InterPro" id="IPR008920">
    <property type="entry name" value="TF_FadR/GntR_C"/>
</dbReference>
<reference evidence="7" key="1">
    <citation type="submission" date="2017-06" db="EMBL/GenBank/DDBJ databases">
        <title>Herbaspirillum phytohormonus sp. nov., isolated from the root nodule of Robinia pseudoacacia in lead-zinc mine.</title>
        <authorList>
            <person name="Fan M."/>
            <person name="Lin Y."/>
        </authorList>
    </citation>
    <scope>NUCLEOTIDE SEQUENCE [LARGE SCALE GENOMIC DNA]</scope>
    <source>
        <strain evidence="7">SC-089</strain>
    </source>
</reference>
<name>A0A225MK91_9BURK</name>
<dbReference type="AlphaFoldDB" id="A0A225MK91"/>
<gene>
    <name evidence="6" type="ORF">CEY11_08130</name>
</gene>
<feature type="domain" description="HTH gntR-type" evidence="5">
    <location>
        <begin position="26"/>
        <end position="93"/>
    </location>
</feature>
<dbReference type="PROSITE" id="PS50949">
    <property type="entry name" value="HTH_GNTR"/>
    <property type="match status" value="1"/>
</dbReference>
<dbReference type="GO" id="GO:0003700">
    <property type="term" value="F:DNA-binding transcription factor activity"/>
    <property type="evidence" value="ECO:0007669"/>
    <property type="project" value="InterPro"/>
</dbReference>
<keyword evidence="7" id="KW-1185">Reference proteome</keyword>
<evidence type="ECO:0000313" key="6">
    <source>
        <dbReference type="EMBL" id="OWT61797.1"/>
    </source>
</evidence>
<dbReference type="InterPro" id="IPR036390">
    <property type="entry name" value="WH_DNA-bd_sf"/>
</dbReference>
<dbReference type="GO" id="GO:0003677">
    <property type="term" value="F:DNA binding"/>
    <property type="evidence" value="ECO:0007669"/>
    <property type="project" value="UniProtKB-KW"/>
</dbReference>
<organism evidence="6 7">
    <name type="scientific">Candidimonas nitroreducens</name>
    <dbReference type="NCBI Taxonomy" id="683354"/>
    <lineage>
        <taxon>Bacteria</taxon>
        <taxon>Pseudomonadati</taxon>
        <taxon>Pseudomonadota</taxon>
        <taxon>Betaproteobacteria</taxon>
        <taxon>Burkholderiales</taxon>
        <taxon>Alcaligenaceae</taxon>
        <taxon>Candidimonas</taxon>
    </lineage>
</organism>
<dbReference type="SMART" id="SM00345">
    <property type="entry name" value="HTH_GNTR"/>
    <property type="match status" value="1"/>
</dbReference>
<dbReference type="OrthoDB" id="9799812at2"/>
<evidence type="ECO:0000259" key="5">
    <source>
        <dbReference type="PROSITE" id="PS50949"/>
    </source>
</evidence>
<dbReference type="SUPFAM" id="SSF48008">
    <property type="entry name" value="GntR ligand-binding domain-like"/>
    <property type="match status" value="1"/>
</dbReference>
<dbReference type="InterPro" id="IPR011711">
    <property type="entry name" value="GntR_C"/>
</dbReference>
<dbReference type="Pfam" id="PF07729">
    <property type="entry name" value="FCD"/>
    <property type="match status" value="1"/>
</dbReference>
<accession>A0A225MK91</accession>
<dbReference type="Gene3D" id="1.10.10.10">
    <property type="entry name" value="Winged helix-like DNA-binding domain superfamily/Winged helix DNA-binding domain"/>
    <property type="match status" value="1"/>
</dbReference>
<sequence>MASTPDLRPAASSIAAPPATAPASSRTLVGSAYLGLRRDIINGQLAPGEKLRVEHLKTVYGVGAGTLREALTLLVSDALVVAEGQRGFYVKPMSMADFYDITQMRILLECQALRQAIECGDDAWEGNVVAAFHRLSRAEARLDDANGTGFEEWEERNRDFHSTLISACKSAWLHRFLDILYRQAERYRRLSIERKPIPRDVHAEHQSILDATLAHDADRACALLTAHIRTTYDAIQTLPPSLLGG</sequence>
<protein>
    <submittedName>
        <fullName evidence="6">Transcriptional regulator</fullName>
    </submittedName>
</protein>
<evidence type="ECO:0000256" key="2">
    <source>
        <dbReference type="ARBA" id="ARBA00023125"/>
    </source>
</evidence>
<keyword evidence="3" id="KW-0804">Transcription</keyword>
<evidence type="ECO:0000256" key="1">
    <source>
        <dbReference type="ARBA" id="ARBA00023015"/>
    </source>
</evidence>
<dbReference type="InterPro" id="IPR036388">
    <property type="entry name" value="WH-like_DNA-bd_sf"/>
</dbReference>
<evidence type="ECO:0000313" key="7">
    <source>
        <dbReference type="Proteomes" id="UP000214603"/>
    </source>
</evidence>
<dbReference type="PANTHER" id="PTHR43537:SF20">
    <property type="entry name" value="HTH-TYPE TRANSCRIPTIONAL REPRESSOR GLAR"/>
    <property type="match status" value="1"/>
</dbReference>
<keyword evidence="1" id="KW-0805">Transcription regulation</keyword>